<evidence type="ECO:0000256" key="6">
    <source>
        <dbReference type="ARBA" id="ARBA00023136"/>
    </source>
</evidence>
<evidence type="ECO:0000256" key="3">
    <source>
        <dbReference type="ARBA" id="ARBA00022679"/>
    </source>
</evidence>
<keyword evidence="4 7" id="KW-0812">Transmembrane</keyword>
<dbReference type="InterPro" id="IPR044851">
    <property type="entry name" value="Wax_synthase"/>
</dbReference>
<keyword evidence="5 7" id="KW-1133">Transmembrane helix</keyword>
<organism evidence="9 10">
    <name type="scientific">Blastopirellula sediminis</name>
    <dbReference type="NCBI Taxonomy" id="2894196"/>
    <lineage>
        <taxon>Bacteria</taxon>
        <taxon>Pseudomonadati</taxon>
        <taxon>Planctomycetota</taxon>
        <taxon>Planctomycetia</taxon>
        <taxon>Pirellulales</taxon>
        <taxon>Pirellulaceae</taxon>
        <taxon>Blastopirellula</taxon>
    </lineage>
</organism>
<dbReference type="PANTHER" id="PTHR31595:SF57">
    <property type="entry name" value="OS04G0481900 PROTEIN"/>
    <property type="match status" value="1"/>
</dbReference>
<dbReference type="InterPro" id="IPR032805">
    <property type="entry name" value="Wax_synthase_dom"/>
</dbReference>
<dbReference type="EMBL" id="JAJKFT010000001">
    <property type="protein sequence ID" value="MCC9626913.1"/>
    <property type="molecule type" value="Genomic_DNA"/>
</dbReference>
<feature type="transmembrane region" description="Helical" evidence="7">
    <location>
        <begin position="20"/>
        <end position="39"/>
    </location>
</feature>
<proteinExistence type="predicted"/>
<name>A0A9X1MH00_9BACT</name>
<evidence type="ECO:0000256" key="4">
    <source>
        <dbReference type="ARBA" id="ARBA00022692"/>
    </source>
</evidence>
<feature type="transmembrane region" description="Helical" evidence="7">
    <location>
        <begin position="119"/>
        <end position="136"/>
    </location>
</feature>
<dbReference type="RefSeq" id="WP_230214389.1">
    <property type="nucleotide sequence ID" value="NZ_JAJKFT010000001.1"/>
</dbReference>
<comment type="caution">
    <text evidence="9">The sequence shown here is derived from an EMBL/GenBank/DDBJ whole genome shotgun (WGS) entry which is preliminary data.</text>
</comment>
<dbReference type="PANTHER" id="PTHR31595">
    <property type="entry name" value="LONG-CHAIN-ALCOHOL O-FATTY-ACYLTRANSFERASE 3-RELATED"/>
    <property type="match status" value="1"/>
</dbReference>
<dbReference type="Pfam" id="PF13813">
    <property type="entry name" value="MBOAT_2"/>
    <property type="match status" value="1"/>
</dbReference>
<dbReference type="GO" id="GO:0006629">
    <property type="term" value="P:lipid metabolic process"/>
    <property type="evidence" value="ECO:0007669"/>
    <property type="project" value="InterPro"/>
</dbReference>
<evidence type="ECO:0000256" key="1">
    <source>
        <dbReference type="ARBA" id="ARBA00004141"/>
    </source>
</evidence>
<evidence type="ECO:0000259" key="8">
    <source>
        <dbReference type="Pfam" id="PF13813"/>
    </source>
</evidence>
<comment type="subcellular location">
    <subcellularLocation>
        <location evidence="1">Membrane</location>
        <topology evidence="1">Multi-pass membrane protein</topology>
    </subcellularLocation>
</comment>
<comment type="pathway">
    <text evidence="2">Secondary metabolite biosynthesis.</text>
</comment>
<dbReference type="GO" id="GO:0016020">
    <property type="term" value="C:membrane"/>
    <property type="evidence" value="ECO:0007669"/>
    <property type="project" value="UniProtKB-SubCell"/>
</dbReference>
<sequence length="189" mass="21212">MSLLGMATGLAELPNKLAVGWLGMVGMILLLHFGLFHLLSCWWRSRGVDAPPLMNAPLLARSVSEFWGRRWNGAFRDLTHRFLFRTLAVRIGAAWAVMIGFLFSGLVHDMVISYPAGGGYGWPTAYFLLQGSAILLERSWLGKRASLHRGWQGRAFAAVVLVAPIAWLFHHWFVENIIVPMLLVWKEIG</sequence>
<feature type="domain" description="Wax synthase" evidence="8">
    <location>
        <begin position="51"/>
        <end position="125"/>
    </location>
</feature>
<evidence type="ECO:0000313" key="9">
    <source>
        <dbReference type="EMBL" id="MCC9626913.1"/>
    </source>
</evidence>
<evidence type="ECO:0000256" key="5">
    <source>
        <dbReference type="ARBA" id="ARBA00022989"/>
    </source>
</evidence>
<gene>
    <name evidence="9" type="ORF">LOC68_00700</name>
</gene>
<dbReference type="GO" id="GO:0008374">
    <property type="term" value="F:O-acyltransferase activity"/>
    <property type="evidence" value="ECO:0007669"/>
    <property type="project" value="InterPro"/>
</dbReference>
<evidence type="ECO:0000313" key="10">
    <source>
        <dbReference type="Proteomes" id="UP001139103"/>
    </source>
</evidence>
<protein>
    <submittedName>
        <fullName evidence="9">Membrane bound O-acyl transferase family-domain-containing protein</fullName>
    </submittedName>
</protein>
<feature type="transmembrane region" description="Helical" evidence="7">
    <location>
        <begin position="156"/>
        <end position="174"/>
    </location>
</feature>
<evidence type="ECO:0000256" key="7">
    <source>
        <dbReference type="SAM" id="Phobius"/>
    </source>
</evidence>
<evidence type="ECO:0000256" key="2">
    <source>
        <dbReference type="ARBA" id="ARBA00005179"/>
    </source>
</evidence>
<feature type="transmembrane region" description="Helical" evidence="7">
    <location>
        <begin position="87"/>
        <end position="107"/>
    </location>
</feature>
<dbReference type="Proteomes" id="UP001139103">
    <property type="component" value="Unassembled WGS sequence"/>
</dbReference>
<keyword evidence="6 7" id="KW-0472">Membrane</keyword>
<keyword evidence="3 9" id="KW-0808">Transferase</keyword>
<dbReference type="AlphaFoldDB" id="A0A9X1MH00"/>
<reference evidence="9" key="1">
    <citation type="submission" date="2021-11" db="EMBL/GenBank/DDBJ databases">
        <title>Genome sequence.</title>
        <authorList>
            <person name="Sun Q."/>
        </authorList>
    </citation>
    <scope>NUCLEOTIDE SEQUENCE</scope>
    <source>
        <strain evidence="9">JC732</strain>
    </source>
</reference>
<accession>A0A9X1MH00</accession>
<keyword evidence="10" id="KW-1185">Reference proteome</keyword>